<dbReference type="RefSeq" id="WP_274925270.1">
    <property type="nucleotide sequence ID" value="NZ_JAKELO010000002.1"/>
</dbReference>
<evidence type="ECO:0000313" key="9">
    <source>
        <dbReference type="Proteomes" id="UP001143747"/>
    </source>
</evidence>
<dbReference type="GO" id="GO:0019441">
    <property type="term" value="P:L-tryptophan catabolic process to kynurenine"/>
    <property type="evidence" value="ECO:0007669"/>
    <property type="project" value="InterPro"/>
</dbReference>
<evidence type="ECO:0000256" key="4">
    <source>
        <dbReference type="ARBA" id="ARBA00022723"/>
    </source>
</evidence>
<proteinExistence type="predicted"/>
<dbReference type="AlphaFoldDB" id="A0A9Q4PW31"/>
<dbReference type="GO" id="GO:0046872">
    <property type="term" value="F:metal ion binding"/>
    <property type="evidence" value="ECO:0007669"/>
    <property type="project" value="UniProtKB-KW"/>
</dbReference>
<dbReference type="SUPFAM" id="SSF102198">
    <property type="entry name" value="Putative cyclase"/>
    <property type="match status" value="1"/>
</dbReference>
<dbReference type="EMBL" id="JAKELO010000002">
    <property type="protein sequence ID" value="MDE4908650.1"/>
    <property type="molecule type" value="Genomic_DNA"/>
</dbReference>
<name>A0A9Q4PW31_9EURY</name>
<keyword evidence="9" id="KW-1185">Reference proteome</keyword>
<evidence type="ECO:0000256" key="6">
    <source>
        <dbReference type="ARBA" id="ARBA00022833"/>
    </source>
</evidence>
<dbReference type="GO" id="GO:0004061">
    <property type="term" value="F:arylformamidase activity"/>
    <property type="evidence" value="ECO:0007669"/>
    <property type="project" value="InterPro"/>
</dbReference>
<evidence type="ECO:0000313" key="8">
    <source>
        <dbReference type="EMBL" id="MDE4908650.1"/>
    </source>
</evidence>
<keyword evidence="5" id="KW-0378">Hydrolase</keyword>
<dbReference type="Proteomes" id="UP001143747">
    <property type="component" value="Unassembled WGS sequence"/>
</dbReference>
<dbReference type="FunFam" id="3.50.30.50:FF:000001">
    <property type="entry name" value="Kynurenine formamidase"/>
    <property type="match status" value="1"/>
</dbReference>
<comment type="caution">
    <text evidence="8">The sequence shown here is derived from an EMBL/GenBank/DDBJ whole genome shotgun (WGS) entry which is preliminary data.</text>
</comment>
<reference evidence="8" key="1">
    <citation type="submission" date="2022-01" db="EMBL/GenBank/DDBJ databases">
        <title>Draft genome of Methanogenium marinum DSM 15558.</title>
        <authorList>
            <person name="Chen S.-C."/>
            <person name="You Y.-T."/>
        </authorList>
    </citation>
    <scope>NUCLEOTIDE SEQUENCE</scope>
    <source>
        <strain evidence="8">DSM 15558</strain>
    </source>
</reference>
<evidence type="ECO:0000256" key="1">
    <source>
        <dbReference type="ARBA" id="ARBA00001947"/>
    </source>
</evidence>
<protein>
    <submittedName>
        <fullName evidence="8">Cyclase family protein</fullName>
    </submittedName>
</protein>
<sequence>MVYFDLTRSFPEPACTYPGDCVPECHQSLRDGYRVSVLVASSHSGTHIDSPAHYIEDGRTIDLIPPETFIGPVTIVDLGSRHSAILPEDIRPWMNVERLILKTGYSEKTSFDREYAYLDEDAARLVATSGIRVIGIDTPSIESYRGTGDVHRLILGAGIPVIEYLDLSGVSEGDYYMIALPLKITGGDGAPARVIVRKEEDV</sequence>
<keyword evidence="4" id="KW-0479">Metal-binding</keyword>
<evidence type="ECO:0000256" key="2">
    <source>
        <dbReference type="ARBA" id="ARBA00005023"/>
    </source>
</evidence>
<comment type="pathway">
    <text evidence="2">Amino-acid degradation.</text>
</comment>
<evidence type="ECO:0000256" key="7">
    <source>
        <dbReference type="ARBA" id="ARBA00023079"/>
    </source>
</evidence>
<gene>
    <name evidence="8" type="ORF">L0665_08530</name>
</gene>
<dbReference type="InterPro" id="IPR037175">
    <property type="entry name" value="KFase_sf"/>
</dbReference>
<accession>A0A9Q4PW31</accession>
<dbReference type="PANTHER" id="PTHR31118:SF12">
    <property type="entry name" value="CYCLASE-LIKE PROTEIN 2"/>
    <property type="match status" value="1"/>
</dbReference>
<dbReference type="PANTHER" id="PTHR31118">
    <property type="entry name" value="CYCLASE-LIKE PROTEIN 2"/>
    <property type="match status" value="1"/>
</dbReference>
<dbReference type="InterPro" id="IPR007325">
    <property type="entry name" value="KFase/CYL"/>
</dbReference>
<evidence type="ECO:0000256" key="3">
    <source>
        <dbReference type="ARBA" id="ARBA00011738"/>
    </source>
</evidence>
<organism evidence="8 9">
    <name type="scientific">Methanogenium marinum</name>
    <dbReference type="NCBI Taxonomy" id="348610"/>
    <lineage>
        <taxon>Archaea</taxon>
        <taxon>Methanobacteriati</taxon>
        <taxon>Methanobacteriota</taxon>
        <taxon>Stenosarchaea group</taxon>
        <taxon>Methanomicrobia</taxon>
        <taxon>Methanomicrobiales</taxon>
        <taxon>Methanomicrobiaceae</taxon>
        <taxon>Methanogenium</taxon>
    </lineage>
</organism>
<comment type="cofactor">
    <cofactor evidence="1">
        <name>Zn(2+)</name>
        <dbReference type="ChEBI" id="CHEBI:29105"/>
    </cofactor>
</comment>
<dbReference type="Pfam" id="PF04199">
    <property type="entry name" value="Cyclase"/>
    <property type="match status" value="1"/>
</dbReference>
<keyword evidence="7" id="KW-0823">Tryptophan catabolism</keyword>
<dbReference type="Gene3D" id="3.50.30.50">
    <property type="entry name" value="Putative cyclase"/>
    <property type="match status" value="1"/>
</dbReference>
<comment type="subunit">
    <text evidence="3">Homodimer.</text>
</comment>
<evidence type="ECO:0000256" key="5">
    <source>
        <dbReference type="ARBA" id="ARBA00022801"/>
    </source>
</evidence>
<keyword evidence="6" id="KW-0862">Zinc</keyword>